<comment type="caution">
    <text evidence="1">The sequence shown here is derived from an EMBL/GenBank/DDBJ whole genome shotgun (WGS) entry which is preliminary data.</text>
</comment>
<dbReference type="GO" id="GO:0003677">
    <property type="term" value="F:DNA binding"/>
    <property type="evidence" value="ECO:0007669"/>
    <property type="project" value="InterPro"/>
</dbReference>
<dbReference type="STRING" id="371042.NG99_01665"/>
<proteinExistence type="predicted"/>
<gene>
    <name evidence="1" type="ORF">NG99_01665</name>
</gene>
<dbReference type="InterPro" id="IPR011010">
    <property type="entry name" value="DNA_brk_join_enz"/>
</dbReference>
<keyword evidence="2" id="KW-1185">Reference proteome</keyword>
<dbReference type="SUPFAM" id="SSF56349">
    <property type="entry name" value="DNA breaking-rejoining enzymes"/>
    <property type="match status" value="1"/>
</dbReference>
<reference evidence="1 2" key="1">
    <citation type="submission" date="2014-10" db="EMBL/GenBank/DDBJ databases">
        <title>Genome sequence of Erwinia typographi M043b.</title>
        <authorList>
            <person name="Chan K.-G."/>
            <person name="Tan W.-S."/>
        </authorList>
    </citation>
    <scope>NUCLEOTIDE SEQUENCE [LARGE SCALE GENOMIC DNA]</scope>
    <source>
        <strain evidence="1 2">M043b</strain>
    </source>
</reference>
<protein>
    <submittedName>
        <fullName evidence="1">Uncharacterized protein</fullName>
    </submittedName>
</protein>
<dbReference type="EMBL" id="JRUQ01000006">
    <property type="protein sequence ID" value="KGT95874.1"/>
    <property type="molecule type" value="Genomic_DNA"/>
</dbReference>
<dbReference type="Proteomes" id="UP000030351">
    <property type="component" value="Unassembled WGS sequence"/>
</dbReference>
<evidence type="ECO:0000313" key="1">
    <source>
        <dbReference type="EMBL" id="KGT95874.1"/>
    </source>
</evidence>
<organism evidence="1 2">
    <name type="scientific">Erwinia typographi</name>
    <dbReference type="NCBI Taxonomy" id="371042"/>
    <lineage>
        <taxon>Bacteria</taxon>
        <taxon>Pseudomonadati</taxon>
        <taxon>Pseudomonadota</taxon>
        <taxon>Gammaproteobacteria</taxon>
        <taxon>Enterobacterales</taxon>
        <taxon>Erwiniaceae</taxon>
        <taxon>Erwinia</taxon>
    </lineage>
</organism>
<name>A0A0A3ZDJ0_9GAMM</name>
<accession>A0A0A3ZDJ0</accession>
<sequence length="81" mass="9284">MTAEKSKTRRMIRRPIFKTIGLFLDKAVMTYSDVLFPDPNLKMPMTIAGANRDPGRIKNSVAFGEFTAYDFRRTLATRLPE</sequence>
<dbReference type="eggNOG" id="COG0582">
    <property type="taxonomic scope" value="Bacteria"/>
</dbReference>
<evidence type="ECO:0000313" key="2">
    <source>
        <dbReference type="Proteomes" id="UP000030351"/>
    </source>
</evidence>
<dbReference type="AlphaFoldDB" id="A0A0A3ZDJ0"/>